<dbReference type="Pfam" id="PF00550">
    <property type="entry name" value="PP-binding"/>
    <property type="match status" value="1"/>
</dbReference>
<keyword evidence="1" id="KW-0596">Phosphopantetheine</keyword>
<protein>
    <submittedName>
        <fullName evidence="4">Aryl carrier domain-containing protein</fullName>
    </submittedName>
</protein>
<dbReference type="Gene3D" id="1.10.1200.10">
    <property type="entry name" value="ACP-like"/>
    <property type="match status" value="1"/>
</dbReference>
<dbReference type="SUPFAM" id="SSF47336">
    <property type="entry name" value="ACP-like"/>
    <property type="match status" value="1"/>
</dbReference>
<name>A0A1G5AZE1_9BACL</name>
<feature type="domain" description="Carrier" evidence="3">
    <location>
        <begin position="1"/>
        <end position="78"/>
    </location>
</feature>
<dbReference type="AlphaFoldDB" id="A0A1G5AZE1"/>
<dbReference type="GO" id="GO:0031177">
    <property type="term" value="F:phosphopantetheine binding"/>
    <property type="evidence" value="ECO:0007669"/>
    <property type="project" value="InterPro"/>
</dbReference>
<accession>A0A1G5AZE1</accession>
<keyword evidence="2" id="KW-0597">Phosphoprotein</keyword>
<organism evidence="4 5">
    <name type="scientific">Paenibacillus polysaccharolyticus</name>
    <dbReference type="NCBI Taxonomy" id="582692"/>
    <lineage>
        <taxon>Bacteria</taxon>
        <taxon>Bacillati</taxon>
        <taxon>Bacillota</taxon>
        <taxon>Bacilli</taxon>
        <taxon>Bacillales</taxon>
        <taxon>Paenibacillaceae</taxon>
        <taxon>Paenibacillus</taxon>
    </lineage>
</organism>
<evidence type="ECO:0000256" key="1">
    <source>
        <dbReference type="ARBA" id="ARBA00022450"/>
    </source>
</evidence>
<sequence>MTREEIEGFIKGEIAAALKQEPDEIDEETNFLKIGVSSVQALKIINRTRKHLQVDISPVALFEYKTIAEFASYLHESLLQGEAVE</sequence>
<proteinExistence type="predicted"/>
<dbReference type="EMBL" id="FMVM01000001">
    <property type="protein sequence ID" value="SCX83211.1"/>
    <property type="molecule type" value="Genomic_DNA"/>
</dbReference>
<dbReference type="PROSITE" id="PS50075">
    <property type="entry name" value="CARRIER"/>
    <property type="match status" value="1"/>
</dbReference>
<dbReference type="InterPro" id="IPR009081">
    <property type="entry name" value="PP-bd_ACP"/>
</dbReference>
<dbReference type="SMART" id="SM00823">
    <property type="entry name" value="PKS_PP"/>
    <property type="match status" value="1"/>
</dbReference>
<reference evidence="5" key="1">
    <citation type="submission" date="2016-10" db="EMBL/GenBank/DDBJ databases">
        <authorList>
            <person name="Varghese N."/>
            <person name="Submissions S."/>
        </authorList>
    </citation>
    <scope>NUCLEOTIDE SEQUENCE [LARGE SCALE GENOMIC DNA]</scope>
    <source>
        <strain evidence="5">BL9</strain>
    </source>
</reference>
<evidence type="ECO:0000259" key="3">
    <source>
        <dbReference type="PROSITE" id="PS50075"/>
    </source>
</evidence>
<dbReference type="InterPro" id="IPR036736">
    <property type="entry name" value="ACP-like_sf"/>
</dbReference>
<dbReference type="InterPro" id="IPR020806">
    <property type="entry name" value="PKS_PP-bd"/>
</dbReference>
<dbReference type="RefSeq" id="WP_090914993.1">
    <property type="nucleotide sequence ID" value="NZ_FMVM01000001.1"/>
</dbReference>
<evidence type="ECO:0000256" key="2">
    <source>
        <dbReference type="ARBA" id="ARBA00022553"/>
    </source>
</evidence>
<evidence type="ECO:0000313" key="5">
    <source>
        <dbReference type="Proteomes" id="UP000198538"/>
    </source>
</evidence>
<dbReference type="Proteomes" id="UP000198538">
    <property type="component" value="Unassembled WGS sequence"/>
</dbReference>
<gene>
    <name evidence="4" type="ORF">SAMN05720606_101163</name>
</gene>
<evidence type="ECO:0000313" key="4">
    <source>
        <dbReference type="EMBL" id="SCX83211.1"/>
    </source>
</evidence>
<dbReference type="STRING" id="582692.SAMN05720606_101163"/>
<dbReference type="SMART" id="SM01294">
    <property type="entry name" value="PKS_PP_betabranch"/>
    <property type="match status" value="1"/>
</dbReference>
<keyword evidence="5" id="KW-1185">Reference proteome</keyword>